<gene>
    <name evidence="1" type="ORF">LMG29542_04714</name>
</gene>
<evidence type="ECO:0008006" key="3">
    <source>
        <dbReference type="Google" id="ProtNLM"/>
    </source>
</evidence>
<dbReference type="InterPro" id="IPR008912">
    <property type="entry name" value="Uncharacterised_CoxE"/>
</dbReference>
<dbReference type="PANTHER" id="PTHR39338">
    <property type="entry name" value="BLL5662 PROTEIN-RELATED"/>
    <property type="match status" value="1"/>
</dbReference>
<protein>
    <recommendedName>
        <fullName evidence="3">VWA domain-containing protein</fullName>
    </recommendedName>
</protein>
<dbReference type="Proteomes" id="UP000494363">
    <property type="component" value="Unassembled WGS sequence"/>
</dbReference>
<dbReference type="EMBL" id="CADIKH010000023">
    <property type="protein sequence ID" value="CAB3763848.1"/>
    <property type="molecule type" value="Genomic_DNA"/>
</dbReference>
<evidence type="ECO:0000313" key="1">
    <source>
        <dbReference type="EMBL" id="CAB3763848.1"/>
    </source>
</evidence>
<keyword evidence="2" id="KW-1185">Reference proteome</keyword>
<proteinExistence type="predicted"/>
<dbReference type="RefSeq" id="WP_175228842.1">
    <property type="nucleotide sequence ID" value="NZ_CADIKH010000023.1"/>
</dbReference>
<sequence>MLIDFFYTLRAAKLPVSVKEYLTLLEALKANVIEPSLDEFYYLSRLTLVKDEQYFDKFDQAFGAYFKGIDQTATLALDLPDDWLAKKLQRDLTPEEKAQIEALGGLDKLLERLKEVFDEQRGRHEGGTKWIGTGGTSPFGNGGYNPEGIRIGGDTAGNRSAVKVWDARAYRDYDDQVEIGTRNIKVALRRLRRFAREGAAEELDLPDTIRSTAANAGWLDLKMVPERHNNVKVLMLLDVGGSMDDHIKRTEELFSAAKAEFKHLEFYYFHNCVYDFLWKNNRRRHTERTPTWDVLHKFSADYKLIFVGDATMSPYEVLQPGGSVEYNNREAGAIWLRRLADHFPRFAWLNPEPEALWEYRQSVSVIREVLGHRMYPLTLAGLETAMRVLSK</sequence>
<reference evidence="1 2" key="1">
    <citation type="submission" date="2020-04" db="EMBL/GenBank/DDBJ databases">
        <authorList>
            <person name="De Canck E."/>
        </authorList>
    </citation>
    <scope>NUCLEOTIDE SEQUENCE [LARGE SCALE GENOMIC DNA]</scope>
    <source>
        <strain evidence="1 2">LMG 29542</strain>
    </source>
</reference>
<dbReference type="AlphaFoldDB" id="A0A6J5EBE2"/>
<dbReference type="PANTHER" id="PTHR39338:SF7">
    <property type="entry name" value="BLL6692 PROTEIN"/>
    <property type="match status" value="1"/>
</dbReference>
<organism evidence="1 2">
    <name type="scientific">Paraburkholderia humisilvae</name>
    <dbReference type="NCBI Taxonomy" id="627669"/>
    <lineage>
        <taxon>Bacteria</taxon>
        <taxon>Pseudomonadati</taxon>
        <taxon>Pseudomonadota</taxon>
        <taxon>Betaproteobacteria</taxon>
        <taxon>Burkholderiales</taxon>
        <taxon>Burkholderiaceae</taxon>
        <taxon>Paraburkholderia</taxon>
    </lineage>
</organism>
<accession>A0A6J5EBE2</accession>
<dbReference type="Pfam" id="PF05762">
    <property type="entry name" value="VWA_CoxE"/>
    <property type="match status" value="1"/>
</dbReference>
<name>A0A6J5EBE2_9BURK</name>
<evidence type="ECO:0000313" key="2">
    <source>
        <dbReference type="Proteomes" id="UP000494363"/>
    </source>
</evidence>